<evidence type="ECO:0000256" key="1">
    <source>
        <dbReference type="SAM" id="MobiDB-lite"/>
    </source>
</evidence>
<proteinExistence type="predicted"/>
<name>A0A182IN31_ANOAO</name>
<dbReference type="AlphaFoldDB" id="A0A182IN31"/>
<accession>A0A182IN31</accession>
<feature type="compositionally biased region" description="Pro residues" evidence="1">
    <location>
        <begin position="41"/>
        <end position="52"/>
    </location>
</feature>
<reference evidence="2" key="1">
    <citation type="submission" date="2022-08" db="UniProtKB">
        <authorList>
            <consortium name="EnsemblMetazoa"/>
        </authorList>
    </citation>
    <scope>IDENTIFICATION</scope>
    <source>
        <strain evidence="2">EBRO</strain>
    </source>
</reference>
<feature type="region of interest" description="Disordered" evidence="1">
    <location>
        <begin position="1"/>
        <end position="52"/>
    </location>
</feature>
<dbReference type="VEuPathDB" id="VectorBase:AATE002234"/>
<evidence type="ECO:0000313" key="2">
    <source>
        <dbReference type="EnsemblMetazoa" id="AATE002234-PA.1"/>
    </source>
</evidence>
<sequence>MSRRPRLPLRLKCPARPNESATRADERPFPLPPGEEADCEPLPPPEPIPPPPREFCLPDCDWREVVVEVVPVVAPLTPDNPYGFNPPNPNPDVPAPSFTADCCLPRDFPPPPFEVVPPEAAAAAAAALSAAVGSSPAAAIMAARLWASMPPPAPPPSPPSPARFEKRFILFKFPNPPRPASPGMPAPNGISSGAAVCSASHLLTFASCALPYWPSFELSSAACFISANIASYALRCGELAGSDWMSFCCCFRNACCSTWAAWAKSAFRLSLVDSAPPPPMPCRAACMLAAAAAALWPPLFDEEPPRPPLSWPFPGLPGTLVTVMVNGFCGGCWLTEDGALAGVTDTLGGICGFFIELPEKLPPGGVGSPNIVLCCSLAADRPSTISSSLRRFFSFPSGGSSIGTLTLFFFISFESISFSLPLPAAAAAATAADDDEDDEDMFALVMLMPLGSCDDFLFLPIEKSCTSLRSIGPLPMPPRPLLFLIISAMFTFGKL</sequence>
<organism evidence="2">
    <name type="scientific">Anopheles atroparvus</name>
    <name type="common">European mosquito</name>
    <dbReference type="NCBI Taxonomy" id="41427"/>
    <lineage>
        <taxon>Eukaryota</taxon>
        <taxon>Metazoa</taxon>
        <taxon>Ecdysozoa</taxon>
        <taxon>Arthropoda</taxon>
        <taxon>Hexapoda</taxon>
        <taxon>Insecta</taxon>
        <taxon>Pterygota</taxon>
        <taxon>Neoptera</taxon>
        <taxon>Endopterygota</taxon>
        <taxon>Diptera</taxon>
        <taxon>Nematocera</taxon>
        <taxon>Culicoidea</taxon>
        <taxon>Culicidae</taxon>
        <taxon>Anophelinae</taxon>
        <taxon>Anopheles</taxon>
    </lineage>
</organism>
<protein>
    <submittedName>
        <fullName evidence="2">Uncharacterized protein</fullName>
    </submittedName>
</protein>
<dbReference type="EnsemblMetazoa" id="AATE002234-RA">
    <property type="protein sequence ID" value="AATE002234-PA.1"/>
    <property type="gene ID" value="AATE002234"/>
</dbReference>
<dbReference type="STRING" id="41427.A0A182IN31"/>